<comment type="caution">
    <text evidence="1">The sequence shown here is derived from an EMBL/GenBank/DDBJ whole genome shotgun (WGS) entry which is preliminary data.</text>
</comment>
<dbReference type="InterPro" id="IPR032675">
    <property type="entry name" value="LRR_dom_sf"/>
</dbReference>
<organism evidence="1 2">
    <name type="scientific">Tribonema minus</name>
    <dbReference type="NCBI Taxonomy" id="303371"/>
    <lineage>
        <taxon>Eukaryota</taxon>
        <taxon>Sar</taxon>
        <taxon>Stramenopiles</taxon>
        <taxon>Ochrophyta</taxon>
        <taxon>PX clade</taxon>
        <taxon>Xanthophyceae</taxon>
        <taxon>Tribonematales</taxon>
        <taxon>Tribonemataceae</taxon>
        <taxon>Tribonema</taxon>
    </lineage>
</organism>
<name>A0A836CJ75_9STRA</name>
<accession>A0A836CJ75</accession>
<dbReference type="EMBL" id="JAFCMP010000090">
    <property type="protein sequence ID" value="KAG5187268.1"/>
    <property type="molecule type" value="Genomic_DNA"/>
</dbReference>
<protein>
    <submittedName>
        <fullName evidence="1">Uncharacterized protein</fullName>
    </submittedName>
</protein>
<proteinExistence type="predicted"/>
<gene>
    <name evidence="1" type="ORF">JKP88DRAFT_307469</name>
</gene>
<reference evidence="1" key="1">
    <citation type="submission" date="2021-02" db="EMBL/GenBank/DDBJ databases">
        <title>First Annotated Genome of the Yellow-green Alga Tribonema minus.</title>
        <authorList>
            <person name="Mahan K.M."/>
        </authorList>
    </citation>
    <scope>NUCLEOTIDE SEQUENCE</scope>
    <source>
        <strain evidence="1">UTEX B ZZ1240</strain>
    </source>
</reference>
<sequence>MTQRTVSDGDCRKLELWLAEHPETGVVMLDVTQSGVPADITQKWSVDKKNVGLQETTYITPSLKVVRQLKTIQLFGHPDPTKIAAALSGDLATPRQSTTGFNLDNLFNDMPDLIHVAMCRFPKITAMPTRIASSANLKILRFDLCTGLTTLPTLTQAMPNLEWVSLTHCTSLSTIPMSWRFLTGLRELSVTGCTDQFVKLLLNLRTNKTFAVWDEGQRVRVATASSSHYWSTKPSSEW</sequence>
<evidence type="ECO:0000313" key="1">
    <source>
        <dbReference type="EMBL" id="KAG5187268.1"/>
    </source>
</evidence>
<dbReference type="Proteomes" id="UP000664859">
    <property type="component" value="Unassembled WGS sequence"/>
</dbReference>
<evidence type="ECO:0000313" key="2">
    <source>
        <dbReference type="Proteomes" id="UP000664859"/>
    </source>
</evidence>
<keyword evidence="2" id="KW-1185">Reference proteome</keyword>
<dbReference type="AlphaFoldDB" id="A0A836CJ75"/>
<dbReference type="SUPFAM" id="SSF52047">
    <property type="entry name" value="RNI-like"/>
    <property type="match status" value="1"/>
</dbReference>
<dbReference type="Gene3D" id="3.80.10.10">
    <property type="entry name" value="Ribonuclease Inhibitor"/>
    <property type="match status" value="1"/>
</dbReference>